<evidence type="ECO:0000256" key="2">
    <source>
        <dbReference type="ARBA" id="ARBA00006100"/>
    </source>
</evidence>
<dbReference type="AlphaFoldDB" id="A0A096CE02"/>
<dbReference type="SFLD" id="SFLDG01065">
    <property type="entry name" value="anaerobic_coproporphyrinogen-I"/>
    <property type="match status" value="1"/>
</dbReference>
<dbReference type="GO" id="GO:0004109">
    <property type="term" value="F:coproporphyrinogen oxidase activity"/>
    <property type="evidence" value="ECO:0007669"/>
    <property type="project" value="InterPro"/>
</dbReference>
<evidence type="ECO:0000256" key="6">
    <source>
        <dbReference type="ARBA" id="ARBA00022723"/>
    </source>
</evidence>
<reference evidence="12 13" key="1">
    <citation type="submission" date="2014-07" db="EMBL/GenBank/DDBJ databases">
        <authorList>
            <person name="McCorrison J."/>
            <person name="Sanka R."/>
            <person name="Torralba M."/>
            <person name="Gillis M."/>
            <person name="Haft D.H."/>
            <person name="Methe B."/>
            <person name="Sutton G."/>
            <person name="Nelson K.E."/>
        </authorList>
    </citation>
    <scope>NUCLEOTIDE SEQUENCE [LARGE SCALE GENOMIC DNA]</scope>
    <source>
        <strain evidence="12 13">DNF00058</strain>
    </source>
</reference>
<dbReference type="InterPro" id="IPR007197">
    <property type="entry name" value="rSAM"/>
</dbReference>
<dbReference type="GO" id="GO:0046872">
    <property type="term" value="F:metal ion binding"/>
    <property type="evidence" value="ECO:0007669"/>
    <property type="project" value="UniProtKB-UniRule"/>
</dbReference>
<comment type="function">
    <text evidence="10">Probably acts as a heme chaperone, transferring heme to an unknown acceptor. Binds one molecule of heme per monomer, possibly covalently. Binds 1 [4Fe-4S] cluster. The cluster is coordinated with 3 cysteines and an exchangeable S-adenosyl-L-methionine.</text>
</comment>
<comment type="similarity">
    <text evidence="2">Belongs to the anaerobic coproporphyrinogen-III oxidase family. HemW subfamily.</text>
</comment>
<keyword evidence="10" id="KW-0963">Cytoplasm</keyword>
<dbReference type="RefSeq" id="WP_036853955.1">
    <property type="nucleotide sequence ID" value="NZ_JRNU01000002.1"/>
</dbReference>
<dbReference type="Pfam" id="PF04055">
    <property type="entry name" value="Radical_SAM"/>
    <property type="match status" value="1"/>
</dbReference>
<dbReference type="GO" id="GO:0051539">
    <property type="term" value="F:4 iron, 4 sulfur cluster binding"/>
    <property type="evidence" value="ECO:0007669"/>
    <property type="project" value="UniProtKB-UniRule"/>
</dbReference>
<keyword evidence="13" id="KW-1185">Reference proteome</keyword>
<keyword evidence="9 10" id="KW-0143">Chaperone</keyword>
<evidence type="ECO:0000256" key="5">
    <source>
        <dbReference type="ARBA" id="ARBA00022691"/>
    </source>
</evidence>
<organism evidence="12 13">
    <name type="scientific">Prevotella amnii DNF00058</name>
    <dbReference type="NCBI Taxonomy" id="1401066"/>
    <lineage>
        <taxon>Bacteria</taxon>
        <taxon>Pseudomonadati</taxon>
        <taxon>Bacteroidota</taxon>
        <taxon>Bacteroidia</taxon>
        <taxon>Bacteroidales</taxon>
        <taxon>Prevotellaceae</taxon>
        <taxon>Prevotella</taxon>
    </lineage>
</organism>
<keyword evidence="4 10" id="KW-0349">Heme</keyword>
<dbReference type="PANTHER" id="PTHR13932:SF5">
    <property type="entry name" value="RADICAL S-ADENOSYL METHIONINE DOMAIN-CONTAINING PROTEIN 1, MITOCHONDRIAL"/>
    <property type="match status" value="1"/>
</dbReference>
<dbReference type="SMART" id="SM00729">
    <property type="entry name" value="Elp3"/>
    <property type="match status" value="1"/>
</dbReference>
<dbReference type="InterPro" id="IPR058240">
    <property type="entry name" value="rSAM_sf"/>
</dbReference>
<dbReference type="PANTHER" id="PTHR13932">
    <property type="entry name" value="COPROPORPHYRINIGEN III OXIDASE"/>
    <property type="match status" value="1"/>
</dbReference>
<keyword evidence="7 10" id="KW-0408">Iron</keyword>
<comment type="cofactor">
    <cofactor evidence="1">
        <name>[4Fe-4S] cluster</name>
        <dbReference type="ChEBI" id="CHEBI:49883"/>
    </cofactor>
</comment>
<dbReference type="NCBIfam" id="TIGR00539">
    <property type="entry name" value="hemN_rel"/>
    <property type="match status" value="1"/>
</dbReference>
<evidence type="ECO:0000256" key="4">
    <source>
        <dbReference type="ARBA" id="ARBA00022617"/>
    </source>
</evidence>
<dbReference type="InterPro" id="IPR034505">
    <property type="entry name" value="Coproporphyrinogen-III_oxidase"/>
</dbReference>
<dbReference type="Gene3D" id="3.20.20.70">
    <property type="entry name" value="Aldolase class I"/>
    <property type="match status" value="1"/>
</dbReference>
<dbReference type="EMBL" id="JRNU01000002">
    <property type="protein sequence ID" value="KGF53157.1"/>
    <property type="molecule type" value="Genomic_DNA"/>
</dbReference>
<dbReference type="SFLD" id="SFLDG01082">
    <property type="entry name" value="B12-binding_domain_containing"/>
    <property type="match status" value="1"/>
</dbReference>
<dbReference type="SFLD" id="SFLDF00562">
    <property type="entry name" value="HemN-like__clustered_with_heat"/>
    <property type="match status" value="1"/>
</dbReference>
<keyword evidence="6 10" id="KW-0479">Metal-binding</keyword>
<dbReference type="InterPro" id="IPR004559">
    <property type="entry name" value="HemW-like"/>
</dbReference>
<dbReference type="CDD" id="cd01335">
    <property type="entry name" value="Radical_SAM"/>
    <property type="match status" value="1"/>
</dbReference>
<dbReference type="SUPFAM" id="SSF102114">
    <property type="entry name" value="Radical SAM enzymes"/>
    <property type="match status" value="1"/>
</dbReference>
<comment type="subcellular location">
    <subcellularLocation>
        <location evidence="10">Cytoplasm</location>
    </subcellularLocation>
</comment>
<evidence type="ECO:0000256" key="8">
    <source>
        <dbReference type="ARBA" id="ARBA00023014"/>
    </source>
</evidence>
<evidence type="ECO:0000256" key="1">
    <source>
        <dbReference type="ARBA" id="ARBA00001966"/>
    </source>
</evidence>
<evidence type="ECO:0000256" key="7">
    <source>
        <dbReference type="ARBA" id="ARBA00023004"/>
    </source>
</evidence>
<accession>A0A096CE02</accession>
<dbReference type="Proteomes" id="UP000029614">
    <property type="component" value="Unassembled WGS sequence"/>
</dbReference>
<evidence type="ECO:0000259" key="11">
    <source>
        <dbReference type="PROSITE" id="PS51918"/>
    </source>
</evidence>
<evidence type="ECO:0000256" key="3">
    <source>
        <dbReference type="ARBA" id="ARBA00017228"/>
    </source>
</evidence>
<dbReference type="GO" id="GO:0005737">
    <property type="term" value="C:cytoplasm"/>
    <property type="evidence" value="ECO:0007669"/>
    <property type="project" value="UniProtKB-SubCell"/>
</dbReference>
<dbReference type="InterPro" id="IPR006638">
    <property type="entry name" value="Elp3/MiaA/NifB-like_rSAM"/>
</dbReference>
<dbReference type="SFLD" id="SFLDS00029">
    <property type="entry name" value="Radical_SAM"/>
    <property type="match status" value="1"/>
</dbReference>
<dbReference type="GO" id="GO:0006779">
    <property type="term" value="P:porphyrin-containing compound biosynthetic process"/>
    <property type="evidence" value="ECO:0007669"/>
    <property type="project" value="InterPro"/>
</dbReference>
<evidence type="ECO:0000313" key="12">
    <source>
        <dbReference type="EMBL" id="KGF53157.1"/>
    </source>
</evidence>
<keyword evidence="10" id="KW-0004">4Fe-4S</keyword>
<dbReference type="OrthoDB" id="9808022at2"/>
<evidence type="ECO:0000313" key="13">
    <source>
        <dbReference type="Proteomes" id="UP000029614"/>
    </source>
</evidence>
<proteinExistence type="inferred from homology"/>
<sequence length="381" mass="44323">MTGLYIHIPFCESRCIYCGFYSSLTQNVNKIEHGKTIRQRYINAVCKEMSKHKAILNTIYLGGGTPSQLSPEELNQIFNQINKTFLQQPEVRPSLPKEITIECNPEDVTPNFVQTLSTLPVNRISMGVQTFNDERLKFIHRRHSSNKILEAVRLLRNIGINNISIDLMFGFPKQTQEEWIDDIKKAISLNVEHISAYSLMYEEGTPLYAMLKHHKITQIGEEQYRNMYEELIDRLEIAGYEQYEISNFAKHGFRSLHNSSYWHNVPYIGVGAAAHSYNLRCRRWNYADINKYVNAIEHDYHAYEEEIIDDNTHYNDSIVTALRTKEGLNIDGFDEKYKTYFLTNAAPYIENGNMGKHDNNYFITRKGLYISDAIMTDLIMI</sequence>
<protein>
    <recommendedName>
        <fullName evidence="3 10">Heme chaperone HemW</fullName>
    </recommendedName>
</protein>
<dbReference type="InterPro" id="IPR013785">
    <property type="entry name" value="Aldolase_TIM"/>
</dbReference>
<name>A0A096CE02_9BACT</name>
<gene>
    <name evidence="12" type="ORF">HMPREF9302_01120</name>
</gene>
<keyword evidence="5 10" id="KW-0949">S-adenosyl-L-methionine</keyword>
<keyword evidence="8 10" id="KW-0411">Iron-sulfur</keyword>
<dbReference type="PROSITE" id="PS51918">
    <property type="entry name" value="RADICAL_SAM"/>
    <property type="match status" value="1"/>
</dbReference>
<feature type="domain" description="Radical SAM core" evidence="11">
    <location>
        <begin position="1"/>
        <end position="241"/>
    </location>
</feature>
<evidence type="ECO:0000256" key="9">
    <source>
        <dbReference type="ARBA" id="ARBA00023186"/>
    </source>
</evidence>
<evidence type="ECO:0000256" key="10">
    <source>
        <dbReference type="RuleBase" id="RU364116"/>
    </source>
</evidence>
<comment type="caution">
    <text evidence="12">The sequence shown here is derived from an EMBL/GenBank/DDBJ whole genome shotgun (WGS) entry which is preliminary data.</text>
</comment>